<keyword evidence="1" id="KW-1133">Transmembrane helix</keyword>
<dbReference type="Pfam" id="PF07690">
    <property type="entry name" value="MFS_1"/>
    <property type="match status" value="1"/>
</dbReference>
<evidence type="ECO:0000256" key="1">
    <source>
        <dbReference type="SAM" id="Phobius"/>
    </source>
</evidence>
<reference evidence="3" key="1">
    <citation type="submission" date="2016-10" db="EMBL/GenBank/DDBJ databases">
        <authorList>
            <person name="de Groot N.N."/>
        </authorList>
    </citation>
    <scope>NUCLEOTIDE SEQUENCE</scope>
</reference>
<feature type="domain" description="Major facilitator superfamily (MFS) profile" evidence="2">
    <location>
        <begin position="1"/>
        <end position="110"/>
    </location>
</feature>
<sequence>MWICGLGLLVIPYTDNVFLWTLEAAVIGAGMAMLYPTLGAAVADFAPVEKRGTLLGIYRFWRDFGYAVAALTLGIVAQMTQALTAPFLLASVAMILSGLYVFLVVPNKVD</sequence>
<feature type="transmembrane region" description="Helical" evidence="1">
    <location>
        <begin position="64"/>
        <end position="81"/>
    </location>
</feature>
<dbReference type="PANTHER" id="PTHR23518:SF2">
    <property type="entry name" value="MAJOR FACILITATOR SUPERFAMILY TRANSPORTER"/>
    <property type="match status" value="1"/>
</dbReference>
<proteinExistence type="predicted"/>
<dbReference type="SUPFAM" id="SSF103473">
    <property type="entry name" value="MFS general substrate transporter"/>
    <property type="match status" value="1"/>
</dbReference>
<keyword evidence="1" id="KW-0812">Transmembrane</keyword>
<dbReference type="InterPro" id="IPR011701">
    <property type="entry name" value="MFS"/>
</dbReference>
<evidence type="ECO:0000259" key="2">
    <source>
        <dbReference type="PROSITE" id="PS50850"/>
    </source>
</evidence>
<feature type="transmembrane region" description="Helical" evidence="1">
    <location>
        <begin position="87"/>
        <end position="105"/>
    </location>
</feature>
<keyword evidence="1" id="KW-0472">Membrane</keyword>
<protein>
    <submittedName>
        <fullName evidence="3">Major facilitator superfamily (MFS) transporter</fullName>
    </submittedName>
</protein>
<gene>
    <name evidence="3" type="ORF">MNB_SUP05-11-658</name>
</gene>
<evidence type="ECO:0000313" key="3">
    <source>
        <dbReference type="EMBL" id="SFV78748.1"/>
    </source>
</evidence>
<dbReference type="Gene3D" id="1.20.1250.20">
    <property type="entry name" value="MFS general substrate transporter like domains"/>
    <property type="match status" value="1"/>
</dbReference>
<accession>A0A1W1DCF2</accession>
<name>A0A1W1DCF2_9ZZZZ</name>
<feature type="transmembrane region" description="Helical" evidence="1">
    <location>
        <begin position="17"/>
        <end position="43"/>
    </location>
</feature>
<dbReference type="PROSITE" id="PS50850">
    <property type="entry name" value="MFS"/>
    <property type="match status" value="1"/>
</dbReference>
<dbReference type="PANTHER" id="PTHR23518">
    <property type="entry name" value="C-METHYLTRANSFERASE"/>
    <property type="match status" value="1"/>
</dbReference>
<dbReference type="InterPro" id="IPR036259">
    <property type="entry name" value="MFS_trans_sf"/>
</dbReference>
<dbReference type="AlphaFoldDB" id="A0A1W1DCF2"/>
<organism evidence="3">
    <name type="scientific">hydrothermal vent metagenome</name>
    <dbReference type="NCBI Taxonomy" id="652676"/>
    <lineage>
        <taxon>unclassified sequences</taxon>
        <taxon>metagenomes</taxon>
        <taxon>ecological metagenomes</taxon>
    </lineage>
</organism>
<dbReference type="EMBL" id="FPHS01000017">
    <property type="protein sequence ID" value="SFV78748.1"/>
    <property type="molecule type" value="Genomic_DNA"/>
</dbReference>
<dbReference type="InterPro" id="IPR020846">
    <property type="entry name" value="MFS_dom"/>
</dbReference>
<dbReference type="GO" id="GO:0022857">
    <property type="term" value="F:transmembrane transporter activity"/>
    <property type="evidence" value="ECO:0007669"/>
    <property type="project" value="InterPro"/>
</dbReference>